<dbReference type="AlphaFoldDB" id="A0A5B7K5D7"/>
<name>A0A5B7K5D7_PORTR</name>
<accession>A0A5B7K5D7</accession>
<dbReference type="Proteomes" id="UP000324222">
    <property type="component" value="Unassembled WGS sequence"/>
</dbReference>
<gene>
    <name evidence="1" type="ORF">E2C01_097644</name>
</gene>
<evidence type="ECO:0000313" key="2">
    <source>
        <dbReference type="Proteomes" id="UP000324222"/>
    </source>
</evidence>
<comment type="caution">
    <text evidence="1">The sequence shown here is derived from an EMBL/GenBank/DDBJ whole genome shotgun (WGS) entry which is preliminary data.</text>
</comment>
<organism evidence="1 2">
    <name type="scientific">Portunus trituberculatus</name>
    <name type="common">Swimming crab</name>
    <name type="synonym">Neptunus trituberculatus</name>
    <dbReference type="NCBI Taxonomy" id="210409"/>
    <lineage>
        <taxon>Eukaryota</taxon>
        <taxon>Metazoa</taxon>
        <taxon>Ecdysozoa</taxon>
        <taxon>Arthropoda</taxon>
        <taxon>Crustacea</taxon>
        <taxon>Multicrustacea</taxon>
        <taxon>Malacostraca</taxon>
        <taxon>Eumalacostraca</taxon>
        <taxon>Eucarida</taxon>
        <taxon>Decapoda</taxon>
        <taxon>Pleocyemata</taxon>
        <taxon>Brachyura</taxon>
        <taxon>Eubrachyura</taxon>
        <taxon>Portunoidea</taxon>
        <taxon>Portunidae</taxon>
        <taxon>Portuninae</taxon>
        <taxon>Portunus</taxon>
    </lineage>
</organism>
<keyword evidence="2" id="KW-1185">Reference proteome</keyword>
<reference evidence="1 2" key="1">
    <citation type="submission" date="2019-05" db="EMBL/GenBank/DDBJ databases">
        <title>Another draft genome of Portunus trituberculatus and its Hox gene families provides insights of decapod evolution.</title>
        <authorList>
            <person name="Jeong J.-H."/>
            <person name="Song I."/>
            <person name="Kim S."/>
            <person name="Choi T."/>
            <person name="Kim D."/>
            <person name="Ryu S."/>
            <person name="Kim W."/>
        </authorList>
    </citation>
    <scope>NUCLEOTIDE SEQUENCE [LARGE SCALE GENOMIC DNA]</scope>
    <source>
        <tissue evidence="1">Muscle</tissue>
    </source>
</reference>
<dbReference type="EMBL" id="VSRR010129865">
    <property type="protein sequence ID" value="MPD02086.1"/>
    <property type="molecule type" value="Genomic_DNA"/>
</dbReference>
<evidence type="ECO:0000313" key="1">
    <source>
        <dbReference type="EMBL" id="MPD02086.1"/>
    </source>
</evidence>
<sequence length="81" mass="9047">MIRITAQRQAGPLFHCSHSHSSLNTYLAPILSQLSDAVFRLRGDAKHNEIMQDTQRTCAAEYNTVHVCMSLSVRSCVACVR</sequence>
<protein>
    <submittedName>
        <fullName evidence="1">Uncharacterized protein</fullName>
    </submittedName>
</protein>
<proteinExistence type="predicted"/>